<dbReference type="Proteomes" id="UP000263642">
    <property type="component" value="Unassembled WGS sequence"/>
</dbReference>
<dbReference type="InterPro" id="IPR020007">
    <property type="entry name" value="NeuB/NeuA"/>
</dbReference>
<dbReference type="GO" id="GO:0047444">
    <property type="term" value="F:N-acylneuraminate-9-phosphate synthase activity"/>
    <property type="evidence" value="ECO:0007669"/>
    <property type="project" value="TreeGrafter"/>
</dbReference>
<dbReference type="NCBIfam" id="TIGR03569">
    <property type="entry name" value="NeuB_NnaB"/>
    <property type="match status" value="1"/>
</dbReference>
<comment type="caution">
    <text evidence="2">The sequence shown here is derived from an EMBL/GenBank/DDBJ whole genome shotgun (WGS) entry which is preliminary data.</text>
</comment>
<dbReference type="CDD" id="cd11615">
    <property type="entry name" value="SAF_NeuB_like"/>
    <property type="match status" value="1"/>
</dbReference>
<dbReference type="PANTHER" id="PTHR42966">
    <property type="entry name" value="N-ACETYLNEURAMINATE SYNTHASE"/>
    <property type="match status" value="1"/>
</dbReference>
<dbReference type="InterPro" id="IPR036732">
    <property type="entry name" value="AFP_Neu5c_C_sf"/>
</dbReference>
<reference evidence="2 3" key="1">
    <citation type="journal article" date="2018" name="Nat. Biotechnol.">
        <title>A standardized bacterial taxonomy based on genome phylogeny substantially revises the tree of life.</title>
        <authorList>
            <person name="Parks D.H."/>
            <person name="Chuvochina M."/>
            <person name="Waite D.W."/>
            <person name="Rinke C."/>
            <person name="Skarshewski A."/>
            <person name="Chaumeil P.A."/>
            <person name="Hugenholtz P."/>
        </authorList>
    </citation>
    <scope>NUCLEOTIDE SEQUENCE [LARGE SCALE GENOMIC DNA]</scope>
    <source>
        <strain evidence="2">UBA9375</strain>
    </source>
</reference>
<evidence type="ECO:0000313" key="2">
    <source>
        <dbReference type="EMBL" id="HCO26725.1"/>
    </source>
</evidence>
<dbReference type="PROSITE" id="PS50844">
    <property type="entry name" value="AFP_LIKE"/>
    <property type="match status" value="1"/>
</dbReference>
<dbReference type="Gene3D" id="3.90.1210.10">
    <property type="entry name" value="Antifreeze-like/N-acetylneuraminic acid synthase C-terminal domain"/>
    <property type="match status" value="1"/>
</dbReference>
<dbReference type="SUPFAM" id="SSF51269">
    <property type="entry name" value="AFP III-like domain"/>
    <property type="match status" value="1"/>
</dbReference>
<sequence>MSVFVIAEAGVNHNGSVETAKKMIDAAVEAGADAIKFQTFKTEKLVCKSAPQAEYQLKNSVENGEEDTQFTLLKKLEINRETHLELFDYCRDAGIFFISTPFDLESIDLLKGLGLERIKVPSGEITNYPYLKKVGETFHKVILSTGMADLGEIEDALDILIAAGTERDNITVLHCNTEYPTPIQDVNLKAMQTIRDALGVKVGYSDHTLGIEVSIAATALGACVIEKHFTLDKNMEGPDHAASLEPDELLMLVRGIRNTERSLGSPLKKPSFSEAKNKPVVRKSIVAAESIKKGEPFTERNLCVKRPGTGISPMLWDQMLNQIARRDYQEDEIIEL</sequence>
<gene>
    <name evidence="2" type="primary">neuB</name>
    <name evidence="2" type="ORF">DIT97_28310</name>
</gene>
<dbReference type="InterPro" id="IPR057736">
    <property type="entry name" value="SAF_PseI/NeuA/NeuB"/>
</dbReference>
<dbReference type="PANTHER" id="PTHR42966:SF1">
    <property type="entry name" value="SIALIC ACID SYNTHASE"/>
    <property type="match status" value="1"/>
</dbReference>
<dbReference type="Pfam" id="PF08666">
    <property type="entry name" value="SAF"/>
    <property type="match status" value="1"/>
</dbReference>
<dbReference type="InterPro" id="IPR013132">
    <property type="entry name" value="PseI/NeuA/B-like_N"/>
</dbReference>
<dbReference type="SUPFAM" id="SSF51569">
    <property type="entry name" value="Aldolase"/>
    <property type="match status" value="1"/>
</dbReference>
<accession>A0A3D3RD04</accession>
<evidence type="ECO:0000259" key="1">
    <source>
        <dbReference type="PROSITE" id="PS50844"/>
    </source>
</evidence>
<name>A0A3D3RD04_9PLAN</name>
<dbReference type="Gene3D" id="3.20.20.70">
    <property type="entry name" value="Aldolase class I"/>
    <property type="match status" value="1"/>
</dbReference>
<dbReference type="InterPro" id="IPR051690">
    <property type="entry name" value="PseI-like"/>
</dbReference>
<dbReference type="InterPro" id="IPR013974">
    <property type="entry name" value="SAF"/>
</dbReference>
<evidence type="ECO:0000313" key="3">
    <source>
        <dbReference type="Proteomes" id="UP000263642"/>
    </source>
</evidence>
<dbReference type="GO" id="GO:0016051">
    <property type="term" value="P:carbohydrate biosynthetic process"/>
    <property type="evidence" value="ECO:0007669"/>
    <property type="project" value="InterPro"/>
</dbReference>
<organism evidence="2 3">
    <name type="scientific">Gimesia maris</name>
    <dbReference type="NCBI Taxonomy" id="122"/>
    <lineage>
        <taxon>Bacteria</taxon>
        <taxon>Pseudomonadati</taxon>
        <taxon>Planctomycetota</taxon>
        <taxon>Planctomycetia</taxon>
        <taxon>Planctomycetales</taxon>
        <taxon>Planctomycetaceae</taxon>
        <taxon>Gimesia</taxon>
    </lineage>
</organism>
<proteinExistence type="predicted"/>
<dbReference type="AlphaFoldDB" id="A0A3D3RD04"/>
<protein>
    <submittedName>
        <fullName evidence="2">N-acetylneuraminate synthase</fullName>
    </submittedName>
</protein>
<dbReference type="InterPro" id="IPR013785">
    <property type="entry name" value="Aldolase_TIM"/>
</dbReference>
<feature type="domain" description="AFP-like" evidence="1">
    <location>
        <begin position="284"/>
        <end position="336"/>
    </location>
</feature>
<dbReference type="InterPro" id="IPR006190">
    <property type="entry name" value="SAF_AFP_Neu5Ac"/>
</dbReference>
<dbReference type="EMBL" id="DQAY01000170">
    <property type="protein sequence ID" value="HCO26725.1"/>
    <property type="molecule type" value="Genomic_DNA"/>
</dbReference>
<dbReference type="Pfam" id="PF03102">
    <property type="entry name" value="NeuB"/>
    <property type="match status" value="1"/>
</dbReference>